<evidence type="ECO:0000313" key="5">
    <source>
        <dbReference type="Proteomes" id="UP000243797"/>
    </source>
</evidence>
<protein>
    <submittedName>
        <fullName evidence="4">Membrane steroid-binding protein 1</fullName>
    </submittedName>
</protein>
<reference evidence="4 5" key="1">
    <citation type="submission" date="2017-06" db="EMBL/GenBank/DDBJ databases">
        <title>Draft genome sequence of a variant of Elsinoe murrayae.</title>
        <authorList>
            <person name="Cheng Q."/>
        </authorList>
    </citation>
    <scope>NUCLEOTIDE SEQUENCE [LARGE SCALE GENOMIC DNA]</scope>
    <source>
        <strain evidence="4 5">CQ-2017a</strain>
    </source>
</reference>
<dbReference type="FunFam" id="3.10.120.10:FF:000018">
    <property type="entry name" value="Heme/steroid binding domain protein, putative"/>
    <property type="match status" value="1"/>
</dbReference>
<dbReference type="PANTHER" id="PTHR10281:SF76">
    <property type="entry name" value="CALCUTTA CUP-RELATED"/>
    <property type="match status" value="1"/>
</dbReference>
<keyword evidence="5" id="KW-1185">Reference proteome</keyword>
<dbReference type="OrthoDB" id="10257697at2759"/>
<organism evidence="4 5">
    <name type="scientific">Sphaceloma murrayae</name>
    <dbReference type="NCBI Taxonomy" id="2082308"/>
    <lineage>
        <taxon>Eukaryota</taxon>
        <taxon>Fungi</taxon>
        <taxon>Dikarya</taxon>
        <taxon>Ascomycota</taxon>
        <taxon>Pezizomycotina</taxon>
        <taxon>Dothideomycetes</taxon>
        <taxon>Dothideomycetidae</taxon>
        <taxon>Myriangiales</taxon>
        <taxon>Elsinoaceae</taxon>
        <taxon>Sphaceloma</taxon>
    </lineage>
</organism>
<feature type="region of interest" description="Disordered" evidence="2">
    <location>
        <begin position="1"/>
        <end position="23"/>
    </location>
</feature>
<name>A0A2K1QTI7_9PEZI</name>
<dbReference type="GO" id="GO:0012505">
    <property type="term" value="C:endomembrane system"/>
    <property type="evidence" value="ECO:0007669"/>
    <property type="project" value="TreeGrafter"/>
</dbReference>
<dbReference type="SMART" id="SM01117">
    <property type="entry name" value="Cyt-b5"/>
    <property type="match status" value="1"/>
</dbReference>
<evidence type="ECO:0000256" key="1">
    <source>
        <dbReference type="ARBA" id="ARBA00038357"/>
    </source>
</evidence>
<dbReference type="EMBL" id="NKHZ01000043">
    <property type="protein sequence ID" value="PNS18260.1"/>
    <property type="molecule type" value="Genomic_DNA"/>
</dbReference>
<accession>A0A2K1QTI7</accession>
<dbReference type="GO" id="GO:0016020">
    <property type="term" value="C:membrane"/>
    <property type="evidence" value="ECO:0007669"/>
    <property type="project" value="TreeGrafter"/>
</dbReference>
<evidence type="ECO:0000259" key="3">
    <source>
        <dbReference type="SMART" id="SM01117"/>
    </source>
</evidence>
<feature type="compositionally biased region" description="Basic and acidic residues" evidence="2">
    <location>
        <begin position="1"/>
        <end position="19"/>
    </location>
</feature>
<evidence type="ECO:0000313" key="4">
    <source>
        <dbReference type="EMBL" id="PNS18260.1"/>
    </source>
</evidence>
<dbReference type="AlphaFoldDB" id="A0A2K1QTI7"/>
<dbReference type="InterPro" id="IPR001199">
    <property type="entry name" value="Cyt_B5-like_heme/steroid-bd"/>
</dbReference>
<dbReference type="Proteomes" id="UP000243797">
    <property type="component" value="Unassembled WGS sequence"/>
</dbReference>
<dbReference type="Pfam" id="PF00173">
    <property type="entry name" value="Cyt-b5"/>
    <property type="match status" value="1"/>
</dbReference>
<dbReference type="Gene3D" id="3.10.120.10">
    <property type="entry name" value="Cytochrome b5-like heme/steroid binding domain"/>
    <property type="match status" value="1"/>
</dbReference>
<feature type="domain" description="Cytochrome b5 heme-binding" evidence="3">
    <location>
        <begin position="83"/>
        <end position="174"/>
    </location>
</feature>
<sequence>MAEVRRRGPQEDSIRSKIQEEDDNKPLKHSVSFVDILRILGGLALLNTALSYYITGDSFLWGHRPWWVKPGRLQTWLSGPLHLTDAELAAYDGTDTTKPIYLALNGTIYDVTVGRNYYGPGGMYGFFSGKEATRAFITGCFDTDLTPDTRGIEEMYIPLDDEEADKALSKGELKTRRERETRLAKEKVRQGIEGWAKVFRGDTGKNYFVVGKVKREEGWLEKMPQRELCEKAKGQRKKRKPGQ</sequence>
<comment type="caution">
    <text evidence="4">The sequence shown here is derived from an EMBL/GenBank/DDBJ whole genome shotgun (WGS) entry which is preliminary data.</text>
</comment>
<dbReference type="InParanoid" id="A0A2K1QTI7"/>
<evidence type="ECO:0000256" key="2">
    <source>
        <dbReference type="SAM" id="MobiDB-lite"/>
    </source>
</evidence>
<gene>
    <name evidence="4" type="ORF">CAC42_7629</name>
</gene>
<dbReference type="InterPro" id="IPR050577">
    <property type="entry name" value="MAPR/NEUFC/NENF-like"/>
</dbReference>
<dbReference type="STRING" id="2082308.A0A2K1QTI7"/>
<dbReference type="SUPFAM" id="SSF55856">
    <property type="entry name" value="Cytochrome b5-like heme/steroid binding domain"/>
    <property type="match status" value="1"/>
</dbReference>
<dbReference type="PANTHER" id="PTHR10281">
    <property type="entry name" value="MEMBRANE-ASSOCIATED PROGESTERONE RECEPTOR COMPONENT-RELATED"/>
    <property type="match status" value="1"/>
</dbReference>
<proteinExistence type="inferred from homology"/>
<comment type="similarity">
    <text evidence="1">Belongs to the cytochrome b5 family. MAPR subfamily.</text>
</comment>
<dbReference type="InterPro" id="IPR036400">
    <property type="entry name" value="Cyt_B5-like_heme/steroid_sf"/>
</dbReference>